<keyword evidence="12 18" id="KW-0675">Receptor</keyword>
<evidence type="ECO:0000259" key="17">
    <source>
        <dbReference type="SMART" id="SM00965"/>
    </source>
</evidence>
<dbReference type="PANTHER" id="PTHR32552">
    <property type="entry name" value="FERRICHROME IRON RECEPTOR-RELATED"/>
    <property type="match status" value="1"/>
</dbReference>
<feature type="signal peptide" evidence="16">
    <location>
        <begin position="1"/>
        <end position="27"/>
    </location>
</feature>
<evidence type="ECO:0000256" key="12">
    <source>
        <dbReference type="ARBA" id="ARBA00023170"/>
    </source>
</evidence>
<reference evidence="19" key="1">
    <citation type="journal article" date="2019" name="Int. J. Syst. Evol. Microbiol.">
        <title>The Global Catalogue of Microorganisms (GCM) 10K type strain sequencing project: providing services to taxonomists for standard genome sequencing and annotation.</title>
        <authorList>
            <consortium name="The Broad Institute Genomics Platform"/>
            <consortium name="The Broad Institute Genome Sequencing Center for Infectious Disease"/>
            <person name="Wu L."/>
            <person name="Ma J."/>
        </authorList>
    </citation>
    <scope>NUCLEOTIDE SEQUENCE [LARGE SCALE GENOMIC DNA]</scope>
    <source>
        <strain evidence="19">KACC 12508</strain>
    </source>
</reference>
<keyword evidence="3 14" id="KW-0813">Transport</keyword>
<dbReference type="Gene3D" id="2.170.130.10">
    <property type="entry name" value="TonB-dependent receptor, plug domain"/>
    <property type="match status" value="1"/>
</dbReference>
<evidence type="ECO:0000256" key="16">
    <source>
        <dbReference type="SAM" id="SignalP"/>
    </source>
</evidence>
<keyword evidence="9" id="KW-0406">Ion transport</keyword>
<keyword evidence="7 16" id="KW-0732">Signal</keyword>
<dbReference type="Gene3D" id="2.40.170.20">
    <property type="entry name" value="TonB-dependent receptor, beta-barrel domain"/>
    <property type="match status" value="1"/>
</dbReference>
<dbReference type="PROSITE" id="PS52016">
    <property type="entry name" value="TONB_DEPENDENT_REC_3"/>
    <property type="match status" value="1"/>
</dbReference>
<dbReference type="InterPro" id="IPR000531">
    <property type="entry name" value="Beta-barrel_TonB"/>
</dbReference>
<keyword evidence="19" id="KW-1185">Reference proteome</keyword>
<feature type="chain" id="PRO_5045299632" evidence="16">
    <location>
        <begin position="28"/>
        <end position="800"/>
    </location>
</feature>
<keyword evidence="5" id="KW-0410">Iron transport</keyword>
<evidence type="ECO:0000256" key="9">
    <source>
        <dbReference type="ARBA" id="ARBA00023065"/>
    </source>
</evidence>
<dbReference type="InterPro" id="IPR036942">
    <property type="entry name" value="Beta-barrel_TonB_sf"/>
</dbReference>
<dbReference type="SMART" id="SM00965">
    <property type="entry name" value="STN"/>
    <property type="match status" value="1"/>
</dbReference>
<dbReference type="Proteomes" id="UP001596542">
    <property type="component" value="Unassembled WGS sequence"/>
</dbReference>
<dbReference type="Pfam" id="PF07715">
    <property type="entry name" value="Plug"/>
    <property type="match status" value="1"/>
</dbReference>
<evidence type="ECO:0000256" key="13">
    <source>
        <dbReference type="ARBA" id="ARBA00023237"/>
    </source>
</evidence>
<dbReference type="NCBIfam" id="TIGR01783">
    <property type="entry name" value="TonB-siderophor"/>
    <property type="match status" value="1"/>
</dbReference>
<evidence type="ECO:0000256" key="14">
    <source>
        <dbReference type="PROSITE-ProRule" id="PRU01360"/>
    </source>
</evidence>
<organism evidence="18 19">
    <name type="scientific">Herminiimonas glaciei</name>
    <dbReference type="NCBI Taxonomy" id="523788"/>
    <lineage>
        <taxon>Bacteria</taxon>
        <taxon>Pseudomonadati</taxon>
        <taxon>Pseudomonadota</taxon>
        <taxon>Betaproteobacteria</taxon>
        <taxon>Burkholderiales</taxon>
        <taxon>Oxalobacteraceae</taxon>
        <taxon>Herminiimonas</taxon>
    </lineage>
</organism>
<evidence type="ECO:0000256" key="5">
    <source>
        <dbReference type="ARBA" id="ARBA00022496"/>
    </source>
</evidence>
<evidence type="ECO:0000313" key="18">
    <source>
        <dbReference type="EMBL" id="MFC7287119.1"/>
    </source>
</evidence>
<keyword evidence="4 14" id="KW-1134">Transmembrane beta strand</keyword>
<keyword evidence="6 14" id="KW-0812">Transmembrane</keyword>
<evidence type="ECO:0000256" key="15">
    <source>
        <dbReference type="RuleBase" id="RU003357"/>
    </source>
</evidence>
<dbReference type="RefSeq" id="WP_382270235.1">
    <property type="nucleotide sequence ID" value="NZ_JBHTBU010000001.1"/>
</dbReference>
<gene>
    <name evidence="18" type="ORF">ACFQPC_03630</name>
</gene>
<evidence type="ECO:0000256" key="6">
    <source>
        <dbReference type="ARBA" id="ARBA00022692"/>
    </source>
</evidence>
<dbReference type="Gene3D" id="3.55.50.30">
    <property type="match status" value="1"/>
</dbReference>
<evidence type="ECO:0000256" key="1">
    <source>
        <dbReference type="ARBA" id="ARBA00004571"/>
    </source>
</evidence>
<evidence type="ECO:0000256" key="10">
    <source>
        <dbReference type="ARBA" id="ARBA00023077"/>
    </source>
</evidence>
<dbReference type="EMBL" id="JBHTBU010000001">
    <property type="protein sequence ID" value="MFC7287119.1"/>
    <property type="molecule type" value="Genomic_DNA"/>
</dbReference>
<evidence type="ECO:0000313" key="19">
    <source>
        <dbReference type="Proteomes" id="UP001596542"/>
    </source>
</evidence>
<dbReference type="InterPro" id="IPR011662">
    <property type="entry name" value="Secretin/TonB_short_N"/>
</dbReference>
<keyword evidence="10 15" id="KW-0798">TonB box</keyword>
<comment type="caution">
    <text evidence="18">The sequence shown here is derived from an EMBL/GenBank/DDBJ whole genome shotgun (WGS) entry which is preliminary data.</text>
</comment>
<dbReference type="PANTHER" id="PTHR32552:SF68">
    <property type="entry name" value="FERRICHROME OUTER MEMBRANE TRANSPORTER_PHAGE RECEPTOR"/>
    <property type="match status" value="1"/>
</dbReference>
<evidence type="ECO:0000256" key="11">
    <source>
        <dbReference type="ARBA" id="ARBA00023136"/>
    </source>
</evidence>
<accession>A0ABW2I7Y5</accession>
<dbReference type="Pfam" id="PF00593">
    <property type="entry name" value="TonB_dep_Rec_b-barrel"/>
    <property type="match status" value="1"/>
</dbReference>
<dbReference type="InterPro" id="IPR037066">
    <property type="entry name" value="Plug_dom_sf"/>
</dbReference>
<evidence type="ECO:0000256" key="7">
    <source>
        <dbReference type="ARBA" id="ARBA00022729"/>
    </source>
</evidence>
<proteinExistence type="inferred from homology"/>
<keyword evidence="13 14" id="KW-0998">Cell outer membrane</keyword>
<evidence type="ECO:0000256" key="2">
    <source>
        <dbReference type="ARBA" id="ARBA00009810"/>
    </source>
</evidence>
<comment type="similarity">
    <text evidence="2 14 15">Belongs to the TonB-dependent receptor family.</text>
</comment>
<dbReference type="SUPFAM" id="SSF56935">
    <property type="entry name" value="Porins"/>
    <property type="match status" value="1"/>
</dbReference>
<sequence>MTPLFNIFSLRPSVLAVCLALGSPVLMQTTFAQSSQSATQVFDIPAGPLDATLTRIARQSGQIISIQPEQVQARKAPAIRGEMSADQAYRQALQGTDLELVVSASGALNLRPVPAKTVSTLPAITATASQETATGPFVGYAARRSATGTKTDTPIIETPQSITVIGAQEIETLKSQSLQDALGYVAGVSRAEGMDRTTDSLFLRGFRTSLGNYYRDGTLYTVNIYNGRQEPYGLERIEYLKGASSVLYGATPPGGVISTISKRPVTEPLRELNVEMGSFDRKQLSGDFGGALNEDGKWSYRLTALRRDSNTFVDYVPDDRTYVAPAIKWQPNAGTSLTLLGEYQRDHTAYAYGLPAQGTVLPNPNGRIPRDRFGGEPGFDRFDLKRTSIGYVFEHAFNDRLILRNNLRYIRAESGYDSTSIWQLAPDLRHTASRTASPRWDLSTAFNVDTSLQYKVETGAIQHTVLAGFDYSLPKHETKRYLRRASSIDLYDPVYGGTMGPITPNYGSSTKSDTRRMGVYIQDQMKIEDKWVVLLGGRQDWVRASESNVFTGEQYADNEKSQAFTGRAGLVYLAENGLAPFVSYSQSFEPTSGQDREGSRFKPTEGEQYELGLRYQPAGSDTMLSASVYTLTRKNVTVADPMDTSYQIQTGKARSRGVELEARTRIGRNTNLIAAYAYTDARTLKASPLQPDAEGRRLDSVPLNQFSIWSDYGFGSFGLPGLRVGAGVRYVGSTYGMAHGTRVEVPAFTLMDAMLSFSRDRWKFALNATNLADKTYIGSCTYGCFYGEPRKLISTVTYRW</sequence>
<feature type="domain" description="Secretin/TonB short N-terminal" evidence="17">
    <location>
        <begin position="62"/>
        <end position="113"/>
    </location>
</feature>
<evidence type="ECO:0000256" key="4">
    <source>
        <dbReference type="ARBA" id="ARBA00022452"/>
    </source>
</evidence>
<keyword evidence="11 14" id="KW-0472">Membrane</keyword>
<keyword evidence="8" id="KW-0408">Iron</keyword>
<dbReference type="InterPro" id="IPR010105">
    <property type="entry name" value="TonB_sidphr_rcpt"/>
</dbReference>
<dbReference type="CDD" id="cd01347">
    <property type="entry name" value="ligand_gated_channel"/>
    <property type="match status" value="1"/>
</dbReference>
<name>A0ABW2I7Y5_9BURK</name>
<evidence type="ECO:0000256" key="3">
    <source>
        <dbReference type="ARBA" id="ARBA00022448"/>
    </source>
</evidence>
<comment type="subcellular location">
    <subcellularLocation>
        <location evidence="1 14">Cell outer membrane</location>
        <topology evidence="1 14">Multi-pass membrane protein</topology>
    </subcellularLocation>
</comment>
<dbReference type="InterPro" id="IPR039426">
    <property type="entry name" value="TonB-dep_rcpt-like"/>
</dbReference>
<evidence type="ECO:0000256" key="8">
    <source>
        <dbReference type="ARBA" id="ARBA00023004"/>
    </source>
</evidence>
<dbReference type="InterPro" id="IPR012910">
    <property type="entry name" value="Plug_dom"/>
</dbReference>
<protein>
    <submittedName>
        <fullName evidence="18">TonB-dependent siderophore receptor</fullName>
    </submittedName>
</protein>